<keyword evidence="5" id="KW-1185">Reference proteome</keyword>
<dbReference type="Pfam" id="PF02349">
    <property type="entry name" value="MSG"/>
    <property type="match status" value="1"/>
</dbReference>
<feature type="compositionally biased region" description="Acidic residues" evidence="2">
    <location>
        <begin position="529"/>
        <end position="538"/>
    </location>
</feature>
<dbReference type="EMBL" id="LFWA01000010">
    <property type="protein sequence ID" value="KTW28988.1"/>
    <property type="molecule type" value="Genomic_DNA"/>
</dbReference>
<dbReference type="InterPro" id="IPR003330">
    <property type="entry name" value="MSG"/>
</dbReference>
<name>A0A0W4ZKS8_PNEJ7</name>
<feature type="region of interest" description="Disordered" evidence="2">
    <location>
        <begin position="512"/>
        <end position="556"/>
    </location>
</feature>
<protein>
    <submittedName>
        <fullName evidence="4">Uncharacterized protein</fullName>
    </submittedName>
</protein>
<dbReference type="AlphaFoldDB" id="A0A0W4ZKS8"/>
<dbReference type="GeneID" id="28940780"/>
<feature type="coiled-coil region" evidence="1">
    <location>
        <begin position="85"/>
        <end position="112"/>
    </location>
</feature>
<keyword evidence="3" id="KW-0732">Signal</keyword>
<feature type="signal peptide" evidence="3">
    <location>
        <begin position="1"/>
        <end position="17"/>
    </location>
</feature>
<dbReference type="VEuPathDB" id="FungiDB:T551_02262"/>
<reference evidence="5" key="1">
    <citation type="journal article" date="2016" name="Nat. Commun.">
        <title>Genome analysis of three Pneumocystis species reveals adaptation mechanisms to life exclusively in mammalian hosts.</title>
        <authorList>
            <person name="Ma L."/>
            <person name="Chen Z."/>
            <person name="Huang D.W."/>
            <person name="Kutty G."/>
            <person name="Ishihara M."/>
            <person name="Wang H."/>
            <person name="Abouelleil A."/>
            <person name="Bishop L."/>
            <person name="Davey E."/>
            <person name="Deng R."/>
            <person name="Deng X."/>
            <person name="Fan L."/>
            <person name="Fantoni G."/>
            <person name="Fitzgerald M."/>
            <person name="Gogineni E."/>
            <person name="Goldberg J.M."/>
            <person name="Handley G."/>
            <person name="Hu X."/>
            <person name="Huber C."/>
            <person name="Jiao X."/>
            <person name="Jones K."/>
            <person name="Levin J.Z."/>
            <person name="Liu Y."/>
            <person name="Macdonald P."/>
            <person name="Melnikov A."/>
            <person name="Raley C."/>
            <person name="Sassi M."/>
            <person name="Sherman B.T."/>
            <person name="Song X."/>
            <person name="Sykes S."/>
            <person name="Tran B."/>
            <person name="Walsh L."/>
            <person name="Xia Y."/>
            <person name="Yang J."/>
            <person name="Young S."/>
            <person name="Zeng Q."/>
            <person name="Zheng X."/>
            <person name="Stephens R."/>
            <person name="Nusbaum C."/>
            <person name="Birren B.W."/>
            <person name="Azadi P."/>
            <person name="Lempicki R.A."/>
            <person name="Cuomo C.A."/>
            <person name="Kovacs J.A."/>
        </authorList>
    </citation>
    <scope>NUCLEOTIDE SEQUENCE [LARGE SCALE GENOMIC DNA]</scope>
    <source>
        <strain evidence="5">RU7</strain>
    </source>
</reference>
<proteinExistence type="predicted"/>
<feature type="coiled-coil region" evidence="1">
    <location>
        <begin position="205"/>
        <end position="232"/>
    </location>
</feature>
<dbReference type="STRING" id="1408657.A0A0W4ZKS8"/>
<evidence type="ECO:0000256" key="3">
    <source>
        <dbReference type="SAM" id="SignalP"/>
    </source>
</evidence>
<dbReference type="RefSeq" id="XP_018229097.1">
    <property type="nucleotide sequence ID" value="XM_018374525.1"/>
</dbReference>
<keyword evidence="1" id="KW-0175">Coiled coil</keyword>
<dbReference type="Proteomes" id="UP000053447">
    <property type="component" value="Unassembled WGS sequence"/>
</dbReference>
<evidence type="ECO:0000313" key="5">
    <source>
        <dbReference type="Proteomes" id="UP000053447"/>
    </source>
</evidence>
<sequence>MKALVFSLFFCAASVFSRSVDTSKHLSRRSGLKTDLDELVLQSIFFSGYDCNRYRKSLCMSWYRQYGGSKGLGSQMNTYCGRYGAINCDEIYEQLEQKAEELEETLSELRHPTTTQCHHFAGLCLFLKPLFPELEDACNKFGARCYMQTRHDAAVGVLLKGLTGKMDTPENCRNALGSLCLYLSGLFPELRSLCLFWPGTCTHLKKIADEQCQNLENELEAVSGENSSEEKCQLVGECSHVSGNCNDQVKADCQELTTACAKNKHAKRSQLDEIPHTNKTLVEGVFNKTLEETSVFIQVHEAVSEEPHDPSLALMLLGENGHHRHHHRHLESQCHRHLNNCSLYDTDPLINELCTNGHENSKGEEACHKFPHRLTRPSNGYLANLTNFFSQGGSVLGDTDPFSRLYSANVDVSECEYVYGLCYFFGHYGGKHIQDECIKYTAHCYETSLAKAALEHILGKDYNDYSSLTSDSQYCQKQLANNCKKIPPSDLFGLYYCLKLDSTCDTLESVSESLYQESEDSENGLLEEGPSENDEPSDDDKPSDDGSSNGEPPKID</sequence>
<feature type="chain" id="PRO_5006933820" evidence="3">
    <location>
        <begin position="18"/>
        <end position="556"/>
    </location>
</feature>
<comment type="caution">
    <text evidence="4">The sequence shown here is derived from an EMBL/GenBank/DDBJ whole genome shotgun (WGS) entry which is preliminary data.</text>
</comment>
<organism evidence="4 5">
    <name type="scientific">Pneumocystis jirovecii (strain RU7)</name>
    <name type="common">Human pneumocystis pneumonia agent</name>
    <dbReference type="NCBI Taxonomy" id="1408657"/>
    <lineage>
        <taxon>Eukaryota</taxon>
        <taxon>Fungi</taxon>
        <taxon>Dikarya</taxon>
        <taxon>Ascomycota</taxon>
        <taxon>Taphrinomycotina</taxon>
        <taxon>Pneumocystomycetes</taxon>
        <taxon>Pneumocystaceae</taxon>
        <taxon>Pneumocystis</taxon>
    </lineage>
</organism>
<evidence type="ECO:0000256" key="1">
    <source>
        <dbReference type="SAM" id="Coils"/>
    </source>
</evidence>
<accession>A0A0W4ZKS8</accession>
<gene>
    <name evidence="4" type="ORF">T551_02262</name>
</gene>
<evidence type="ECO:0000256" key="2">
    <source>
        <dbReference type="SAM" id="MobiDB-lite"/>
    </source>
</evidence>
<dbReference type="OrthoDB" id="5470057at2759"/>
<evidence type="ECO:0000313" key="4">
    <source>
        <dbReference type="EMBL" id="KTW28988.1"/>
    </source>
</evidence>